<evidence type="ECO:0000259" key="14">
    <source>
        <dbReference type="Pfam" id="PF23192"/>
    </source>
</evidence>
<evidence type="ECO:0000259" key="10">
    <source>
        <dbReference type="Pfam" id="PF22898"/>
    </source>
</evidence>
<dbReference type="OrthoDB" id="10263633at2759"/>
<evidence type="ECO:0000256" key="5">
    <source>
        <dbReference type="ARBA" id="ARBA00022989"/>
    </source>
</evidence>
<dbReference type="Pfam" id="PF23194">
    <property type="entry name" value="NOMO_5th"/>
    <property type="match status" value="1"/>
</dbReference>
<feature type="compositionally biased region" description="Basic residues" evidence="7">
    <location>
        <begin position="1192"/>
        <end position="1208"/>
    </location>
</feature>
<dbReference type="InterPro" id="IPR055074">
    <property type="entry name" value="NOMO1-3_2nd"/>
</dbReference>
<keyword evidence="3 9" id="KW-0732">Signal</keyword>
<feature type="domain" description="NOMO fifth transthyretin-like" evidence="15">
    <location>
        <begin position="413"/>
        <end position="501"/>
    </location>
</feature>
<gene>
    <name evidence="17" type="ORF">ACA1_119150</name>
</gene>
<evidence type="ECO:0000256" key="4">
    <source>
        <dbReference type="ARBA" id="ARBA00022824"/>
    </source>
</evidence>
<evidence type="ECO:0000256" key="3">
    <source>
        <dbReference type="ARBA" id="ARBA00022729"/>
    </source>
</evidence>
<dbReference type="VEuPathDB" id="AmoebaDB:ACA1_119150"/>
<dbReference type="GO" id="GO:0030246">
    <property type="term" value="F:carbohydrate binding"/>
    <property type="evidence" value="ECO:0007669"/>
    <property type="project" value="InterPro"/>
</dbReference>
<protein>
    <submittedName>
        <fullName evidence="17">Interferoninducible protein Gig2, putative</fullName>
    </submittedName>
</protein>
<feature type="chain" id="PRO_5003990811" evidence="9">
    <location>
        <begin position="25"/>
        <end position="1218"/>
    </location>
</feature>
<keyword evidence="18" id="KW-1185">Reference proteome</keyword>
<evidence type="ECO:0000259" key="15">
    <source>
        <dbReference type="Pfam" id="PF23194"/>
    </source>
</evidence>
<evidence type="ECO:0000259" key="13">
    <source>
        <dbReference type="Pfam" id="PF23141"/>
    </source>
</evidence>
<dbReference type="Pfam" id="PF22898">
    <property type="entry name" value="NOMO1-like_1st"/>
    <property type="match status" value="1"/>
</dbReference>
<feature type="domain" description="NOMO-like N-terminal beta-sandwich" evidence="10">
    <location>
        <begin position="42"/>
        <end position="119"/>
    </location>
</feature>
<dbReference type="Pfam" id="PF22904">
    <property type="entry name" value="NOMO1-like_2nd"/>
    <property type="match status" value="1"/>
</dbReference>
<evidence type="ECO:0000313" key="17">
    <source>
        <dbReference type="EMBL" id="ELR25638.1"/>
    </source>
</evidence>
<dbReference type="PANTHER" id="PTHR23303:SF14">
    <property type="entry name" value="BOS COMPLEX SUBUNIT NOMO1-RELATED"/>
    <property type="match status" value="1"/>
</dbReference>
<evidence type="ECO:0000256" key="6">
    <source>
        <dbReference type="ARBA" id="ARBA00023136"/>
    </source>
</evidence>
<dbReference type="Pfam" id="PF23192">
    <property type="entry name" value="NOMO_12th"/>
    <property type="match status" value="1"/>
</dbReference>
<dbReference type="Gene3D" id="2.60.40.10">
    <property type="entry name" value="Immunoglobulins"/>
    <property type="match status" value="1"/>
</dbReference>
<keyword evidence="2 8" id="KW-0812">Transmembrane</keyword>
<feature type="domain" description="NOMO second beta-sandwich" evidence="12">
    <location>
        <begin position="122"/>
        <end position="216"/>
    </location>
</feature>
<keyword evidence="5 8" id="KW-1133">Transmembrane helix</keyword>
<dbReference type="GeneID" id="14926703"/>
<dbReference type="InterPro" id="IPR056319">
    <property type="entry name" value="NOMO_7th"/>
</dbReference>
<dbReference type="RefSeq" id="XP_004358071.1">
    <property type="nucleotide sequence ID" value="XM_004358014.1"/>
</dbReference>
<dbReference type="InterPro" id="IPR056190">
    <property type="entry name" value="NOMO_5th"/>
</dbReference>
<dbReference type="Pfam" id="PF22902">
    <property type="entry name" value="NOMO1-like_9th"/>
    <property type="match status" value="1"/>
</dbReference>
<proteinExistence type="predicted"/>
<feature type="signal peptide" evidence="9">
    <location>
        <begin position="1"/>
        <end position="24"/>
    </location>
</feature>
<keyword evidence="4" id="KW-0256">Endoplasmic reticulum</keyword>
<feature type="domain" description="NOMO C-terminal transthyretin-like" evidence="14">
    <location>
        <begin position="1033"/>
        <end position="1120"/>
    </location>
</feature>
<accession>L8HLW0</accession>
<dbReference type="Pfam" id="PF23660">
    <property type="entry name" value="NOMO_8th"/>
    <property type="match status" value="1"/>
</dbReference>
<name>L8HLW0_ACACF</name>
<feature type="domain" description="NOMO-like ninth beta-sandwich" evidence="11">
    <location>
        <begin position="774"/>
        <end position="845"/>
    </location>
</feature>
<dbReference type="AlphaFoldDB" id="L8HLW0"/>
<feature type="region of interest" description="Disordered" evidence="7">
    <location>
        <begin position="1181"/>
        <end position="1218"/>
    </location>
</feature>
<evidence type="ECO:0000259" key="16">
    <source>
        <dbReference type="Pfam" id="PF23660"/>
    </source>
</evidence>
<dbReference type="GO" id="GO:0005789">
    <property type="term" value="C:endoplasmic reticulum membrane"/>
    <property type="evidence" value="ECO:0007669"/>
    <property type="project" value="UniProtKB-SubCell"/>
</dbReference>
<dbReference type="OMA" id="FVFKGFG"/>
<feature type="domain" description="NOMO seventh transthyretin-like" evidence="13">
    <location>
        <begin position="595"/>
        <end position="665"/>
    </location>
</feature>
<dbReference type="InterPro" id="IPR051417">
    <property type="entry name" value="SDr/BOS_complex"/>
</dbReference>
<evidence type="ECO:0000256" key="8">
    <source>
        <dbReference type="SAM" id="Phobius"/>
    </source>
</evidence>
<dbReference type="InterPro" id="IPR055073">
    <property type="entry name" value="NOMO1-like_9th"/>
</dbReference>
<dbReference type="InterPro" id="IPR013784">
    <property type="entry name" value="Carb-bd-like_fold"/>
</dbReference>
<evidence type="ECO:0000256" key="2">
    <source>
        <dbReference type="ARBA" id="ARBA00022692"/>
    </source>
</evidence>
<evidence type="ECO:0000259" key="11">
    <source>
        <dbReference type="Pfam" id="PF22902"/>
    </source>
</evidence>
<feature type="transmembrane region" description="Helical" evidence="8">
    <location>
        <begin position="1131"/>
        <end position="1151"/>
    </location>
</feature>
<dbReference type="InterPro" id="IPR056191">
    <property type="entry name" value="NOMO_12th"/>
</dbReference>
<keyword evidence="6 8" id="KW-0472">Membrane</keyword>
<dbReference type="Gene3D" id="2.60.40.1120">
    <property type="entry name" value="Carboxypeptidase-like, regulatory domain"/>
    <property type="match status" value="2"/>
</dbReference>
<evidence type="ECO:0000313" key="18">
    <source>
        <dbReference type="Proteomes" id="UP000011083"/>
    </source>
</evidence>
<evidence type="ECO:0000256" key="7">
    <source>
        <dbReference type="SAM" id="MobiDB-lite"/>
    </source>
</evidence>
<dbReference type="PANTHER" id="PTHR23303">
    <property type="entry name" value="CARBOXYPEPTIDASE REGULATORY REGION-CONTAINING"/>
    <property type="match status" value="1"/>
</dbReference>
<dbReference type="InterPro" id="IPR055075">
    <property type="entry name" value="NOMO-like_N"/>
</dbReference>
<sequence length="1218" mass="132085">MERRFVAPLLAAAAFLLLLAFASASSDDIAGCGGFVRLSKELQSKSKLPYETIHVELVSADGELVKERAECAPNGYYFLPIYDKGSFNMRVHGPEGWNFEPSSVLIDEGRCDSSRDYNFIVTGFVLSGTVRSLGQSSAEEGQKGPAGVVITLKNKANAKVADQTTTTGQDGAFHFSNVFPGTYEIVASHPSWTFVKDRTEVSFEWDNVRVKDELLVGGFEVSGSVQSVDENAAVPGVDFILYSASDLKDLPLSCSTDGVSGAPEEKGLKAVCGARSDAAGKFVIKGVPCGQYTLVPHYRSSNTNYDLLPSRVDVTVSHANAEVSEPFRVAGFSVEGRVVDVDGAGISGATVLFDGVEKATTDADGHYRVEKVRVGSYAVEVVKDHVFFDALKSVQLSPSKAQVPQIKAASYHLCGRVNLSSGRADEKQKPGHRDVLLVDAVSGSEERRSTDPTGAFCFEVVPGRYRVTPVISAAEERAGLLFVPAKREVTLNKSPVLDVNFGQALVTVQGVVRCLEAPCDPSISITLTGTDIESHMTASLSPGEKQEATYAIRDIKHESWCWKQTTHKLDVKAEAETGKSHIQAPEFVHEGYQLSSVVSHDVKLVASLDSAPKERQTFELTKGTNRFCLNKPGVYTLTPVSCYKFERDTYKYDTANPRLLDLQATHYLLNASVLTAEPASNITIHVAVDHSQKAGRKDAAHEEYYVSTSEEQRSVEGGKHHYGFALWVAPGDKLTLTPKASTGSDLLFYPSSTTFTLSKPECPSPLAPFQARPGSYVKGRVEPAIANVRISVYTTGEDGERRLVSESTTTASGNYSIGPLPDNTPYEIEAAHEGYYFKQTETGVFQTQKLGTVAVTVKDEAGNALPGVVISLSGEGYRSNNPTNQQGVFTVSALHPGSYYLRPLLKEYVFTPSATSVEVKEGLDEKVTISAKRVAYSCFGKVRSLNGEAEKFVPVEAVSATGEVEETQTDAEGNFRLRGLQPGKEYRVRVKATADQRIERAAPSDGYLVTLAANEALTDVQNQDFLVFRRLPKTDLTGEVIAEPHVLSTLKVEVFEDGKSEVVKSVGLGPSTFFNAGPLNRDAKYRVRLSSSLSSRSYSHAPQEVSVDLDSATHLKLNFTATMHDPLRHDLTSTPIFSFILAVLLIALVYFHKLALEVGKAALSGDINAVRGLLRPKAEEEEDSATSFLSPHHLHPAKVGRAGARKNAPRPGYRPSRS</sequence>
<dbReference type="SUPFAM" id="SSF49478">
    <property type="entry name" value="Cna protein B-type domain"/>
    <property type="match status" value="1"/>
</dbReference>
<evidence type="ECO:0000256" key="9">
    <source>
        <dbReference type="SAM" id="SignalP"/>
    </source>
</evidence>
<dbReference type="InterPro" id="IPR013783">
    <property type="entry name" value="Ig-like_fold"/>
</dbReference>
<dbReference type="Pfam" id="PF23141">
    <property type="entry name" value="Ig_NOMO"/>
    <property type="match status" value="1"/>
</dbReference>
<comment type="subcellular location">
    <subcellularLocation>
        <location evidence="1">Endoplasmic reticulum membrane</location>
        <topology evidence="1">Single-pass type I membrane protein</topology>
    </subcellularLocation>
</comment>
<organism evidence="17 18">
    <name type="scientific">Acanthamoeba castellanii (strain ATCC 30010 / Neff)</name>
    <dbReference type="NCBI Taxonomy" id="1257118"/>
    <lineage>
        <taxon>Eukaryota</taxon>
        <taxon>Amoebozoa</taxon>
        <taxon>Discosea</taxon>
        <taxon>Longamoebia</taxon>
        <taxon>Centramoebida</taxon>
        <taxon>Acanthamoebidae</taxon>
        <taxon>Acanthamoeba</taxon>
    </lineage>
</organism>
<dbReference type="InterPro" id="IPR056187">
    <property type="entry name" value="NOMO_8th"/>
</dbReference>
<evidence type="ECO:0000256" key="1">
    <source>
        <dbReference type="ARBA" id="ARBA00004115"/>
    </source>
</evidence>
<dbReference type="EMBL" id="KB007797">
    <property type="protein sequence ID" value="ELR25638.1"/>
    <property type="molecule type" value="Genomic_DNA"/>
</dbReference>
<dbReference type="SUPFAM" id="SSF49452">
    <property type="entry name" value="Starch-binding domain-like"/>
    <property type="match status" value="3"/>
</dbReference>
<dbReference type="KEGG" id="acan:ACA1_119150"/>
<dbReference type="Pfam" id="PF13620">
    <property type="entry name" value="CarboxypepD_reg"/>
    <property type="match status" value="1"/>
</dbReference>
<evidence type="ECO:0000259" key="12">
    <source>
        <dbReference type="Pfam" id="PF22904"/>
    </source>
</evidence>
<reference evidence="17 18" key="1">
    <citation type="journal article" date="2013" name="Genome Biol.">
        <title>Genome of Acanthamoeba castellanii highlights extensive lateral gene transfer and early evolution of tyrosine kinase signaling.</title>
        <authorList>
            <person name="Clarke M."/>
            <person name="Lohan A.J."/>
            <person name="Liu B."/>
            <person name="Lagkouvardos I."/>
            <person name="Roy S."/>
            <person name="Zafar N."/>
            <person name="Bertelli C."/>
            <person name="Schilde C."/>
            <person name="Kianianmomeni A."/>
            <person name="Burglin T.R."/>
            <person name="Frech C."/>
            <person name="Turcotte B."/>
            <person name="Kopec K.O."/>
            <person name="Synnott J.M."/>
            <person name="Choo C."/>
            <person name="Paponov I."/>
            <person name="Finkler A."/>
            <person name="Soon Heng Tan C."/>
            <person name="Hutchins A.P."/>
            <person name="Weinmeier T."/>
            <person name="Rattei T."/>
            <person name="Chu J.S."/>
            <person name="Gimenez G."/>
            <person name="Irimia M."/>
            <person name="Rigden D.J."/>
            <person name="Fitzpatrick D.A."/>
            <person name="Lorenzo-Morales J."/>
            <person name="Bateman A."/>
            <person name="Chiu C.H."/>
            <person name="Tang P."/>
            <person name="Hegemann P."/>
            <person name="Fromm H."/>
            <person name="Raoult D."/>
            <person name="Greub G."/>
            <person name="Miranda-Saavedra D."/>
            <person name="Chen N."/>
            <person name="Nash P."/>
            <person name="Ginger M.L."/>
            <person name="Horn M."/>
            <person name="Schaap P."/>
            <person name="Caler L."/>
            <person name="Loftus B."/>
        </authorList>
    </citation>
    <scope>NUCLEOTIDE SEQUENCE [LARGE SCALE GENOMIC DNA]</scope>
    <source>
        <strain evidence="17 18">Neff</strain>
    </source>
</reference>
<dbReference type="Proteomes" id="UP000011083">
    <property type="component" value="Unassembled WGS sequence"/>
</dbReference>
<feature type="domain" description="NOMO eighth prealbumin-like" evidence="16">
    <location>
        <begin position="683"/>
        <end position="772"/>
    </location>
</feature>
<dbReference type="STRING" id="1257118.L8HLW0"/>